<keyword evidence="7" id="KW-1185">Reference proteome</keyword>
<sequence>MADVKYTQSSWEKMGRDLGNLIGSGWGKGVHEELNDVTKNLEKAEDNIATYDEDGIISFSHTDRSSQYKEIGEKLKVLKDFTGQVNTILSTEIDDPFYKEMDAYVTAVRDLDITEYSVSNSLGIKETRTAYAMGSNMTYEVKKDKINLNDILNGDNPVGKAMVDEWKNYLKNNPGAKDLSYADYQKAALYSGAFEYESISDGQKKKEFWFNMAALATTVVVGIVCPPAGMVLGAALGGYEMLNAGIGKDLISGRELGTGERWFRFGAGALGVFGGVKGLTSFSKNISMVKGASSTKMEHVVKMMQNSSRSNYKGIMSQAKALQAAQMANSTATRGKYANRLDYLHGKYGKMSKTELNQRMNLRGETMQELENIRKATSKNKLGPAFAGAFDKTTGKYNFAINNYDGLPPNKWAPQLEKLFVDVPDHVKGSYEFTKGFGSHAEIYAANEALLANPNANIKDIVINVVRTGQNKAKPAGMMFTRCPHCAYLLEGFDIISEVSKVGR</sequence>
<dbReference type="Pfam" id="PF14449">
    <property type="entry name" value="PT-TG"/>
    <property type="match status" value="1"/>
</dbReference>
<keyword evidence="2" id="KW-0964">Secreted</keyword>
<dbReference type="RefSeq" id="WP_086445357.1">
    <property type="nucleotide sequence ID" value="NZ_CP147248.1"/>
</dbReference>
<name>A0ABZ2T7B2_9ENTE</name>
<dbReference type="EMBL" id="CP147248">
    <property type="protein sequence ID" value="WYJ87180.1"/>
    <property type="molecule type" value="Genomic_DNA"/>
</dbReference>
<gene>
    <name evidence="6" type="ORF">A5866_002264</name>
</gene>
<accession>A0ABZ2T7B2</accession>
<dbReference type="Pfam" id="PF14431">
    <property type="entry name" value="YwqJ-deaminase"/>
    <property type="match status" value="1"/>
</dbReference>
<evidence type="ECO:0000313" key="6">
    <source>
        <dbReference type="EMBL" id="WYJ87180.1"/>
    </source>
</evidence>
<keyword evidence="4" id="KW-1133">Transmembrane helix</keyword>
<feature type="domain" description="Pre-toxin TG" evidence="5">
    <location>
        <begin position="236"/>
        <end position="292"/>
    </location>
</feature>
<protein>
    <recommendedName>
        <fullName evidence="5">Pre-toxin TG domain-containing protein</fullName>
    </recommendedName>
</protein>
<feature type="coiled-coil region" evidence="3">
    <location>
        <begin position="27"/>
        <end position="54"/>
    </location>
</feature>
<dbReference type="InterPro" id="IPR025968">
    <property type="entry name" value="YwqJ_deaminase"/>
</dbReference>
<organism evidence="6 7">
    <name type="scientific">Candidatus Enterococcus lemimoniae</name>
    <dbReference type="NCBI Taxonomy" id="1834167"/>
    <lineage>
        <taxon>Bacteria</taxon>
        <taxon>Bacillati</taxon>
        <taxon>Bacillota</taxon>
        <taxon>Bacilli</taxon>
        <taxon>Lactobacillales</taxon>
        <taxon>Enterococcaceae</taxon>
        <taxon>Enterococcus</taxon>
    </lineage>
</organism>
<proteinExistence type="predicted"/>
<evidence type="ECO:0000256" key="3">
    <source>
        <dbReference type="SAM" id="Coils"/>
    </source>
</evidence>
<evidence type="ECO:0000259" key="5">
    <source>
        <dbReference type="Pfam" id="PF14449"/>
    </source>
</evidence>
<feature type="transmembrane region" description="Helical" evidence="4">
    <location>
        <begin position="208"/>
        <end position="232"/>
    </location>
</feature>
<dbReference type="Proteomes" id="UP000195080">
    <property type="component" value="Chromosome"/>
</dbReference>
<keyword evidence="4" id="KW-0472">Membrane</keyword>
<reference evidence="7" key="1">
    <citation type="submission" date="2017-05" db="EMBL/GenBank/DDBJ databases">
        <title>The Genome Sequence of EEnterococcus faecalis 9F2_4866.</title>
        <authorList>
            <consortium name="The Broad Institute Genomics Platform"/>
            <consortium name="The Broad Institute Genomic Center for Infectious Diseases"/>
            <person name="Earl A."/>
            <person name="Manson A."/>
            <person name="Schwartman J."/>
            <person name="Gilmore M."/>
            <person name="Abouelleil A."/>
            <person name="Cao P."/>
            <person name="Chapman S."/>
            <person name="Cusick C."/>
            <person name="Shea T."/>
            <person name="Young S."/>
            <person name="Neafsey D."/>
            <person name="Nusbaum C."/>
            <person name="Birren B."/>
        </authorList>
    </citation>
    <scope>NUCLEOTIDE SEQUENCE [LARGE SCALE GENOMIC DNA]</scope>
    <source>
        <strain evidence="7">12C11_DIV0727</strain>
    </source>
</reference>
<dbReference type="InterPro" id="IPR027797">
    <property type="entry name" value="PT-TG_dom"/>
</dbReference>
<evidence type="ECO:0000256" key="4">
    <source>
        <dbReference type="SAM" id="Phobius"/>
    </source>
</evidence>
<keyword evidence="4" id="KW-0812">Transmembrane</keyword>
<keyword evidence="3" id="KW-0175">Coiled coil</keyword>
<evidence type="ECO:0000256" key="2">
    <source>
        <dbReference type="ARBA" id="ARBA00022525"/>
    </source>
</evidence>
<evidence type="ECO:0000313" key="7">
    <source>
        <dbReference type="Proteomes" id="UP000195080"/>
    </source>
</evidence>
<evidence type="ECO:0000256" key="1">
    <source>
        <dbReference type="ARBA" id="ARBA00004613"/>
    </source>
</evidence>
<comment type="subcellular location">
    <subcellularLocation>
        <location evidence="1">Secreted</location>
    </subcellularLocation>
</comment>